<feature type="compositionally biased region" description="Basic and acidic residues" evidence="1">
    <location>
        <begin position="40"/>
        <end position="49"/>
    </location>
</feature>
<evidence type="ECO:0000313" key="2">
    <source>
        <dbReference type="EMBL" id="KAH7113441.1"/>
    </source>
</evidence>
<dbReference type="AlphaFoldDB" id="A0A9P9D6U0"/>
<feature type="region of interest" description="Disordered" evidence="1">
    <location>
        <begin position="22"/>
        <end position="65"/>
    </location>
</feature>
<sequence>MSTSYVDIDPDADTLIILPHQIDPCPAVDGSPSPLDPGENDPRREREDTNATDSHSAPPQALEEAKDSAYPIVESRFKVSMKHLTMAARRAKVMFTGHYVEAQPEADGLRHWKFEPIFDPSAFEIVMDAIHGHTQKLPKAVTIKTMAGIAAVVDDLACHRALWFFAKIWIDQLRRSIPSEICDDLTRWILVSFVFDEPELFKSTTRVAILEGKGPLSPSELPIRPKIIEMIDAEREGLLEVLVTHLHSLVQRVCQDGITCESECKSIVLGTLIHEMMSTKLFLPKPSRPFVDLSLSATTEMIREFQLPTLYHSNGSHGSYGWNSSLPCGAWVVHKETFGHSDFEKCPDLKFPKSKKKKKKGSELIYDSSGTLKEHTCHLQELVDSEIIGLQTEVQGLELSSFM</sequence>
<protein>
    <recommendedName>
        <fullName evidence="4">BTB domain-containing protein</fullName>
    </recommendedName>
</protein>
<proteinExistence type="predicted"/>
<accession>A0A9P9D6U0</accession>
<dbReference type="Proteomes" id="UP000738349">
    <property type="component" value="Unassembled WGS sequence"/>
</dbReference>
<gene>
    <name evidence="2" type="ORF">EDB81DRAFT_768137</name>
</gene>
<keyword evidence="3" id="KW-1185">Reference proteome</keyword>
<dbReference type="EMBL" id="JAGMUV010000035">
    <property type="protein sequence ID" value="KAH7113441.1"/>
    <property type="molecule type" value="Genomic_DNA"/>
</dbReference>
<name>A0A9P9D6U0_9HYPO</name>
<evidence type="ECO:0000256" key="1">
    <source>
        <dbReference type="SAM" id="MobiDB-lite"/>
    </source>
</evidence>
<evidence type="ECO:0000313" key="3">
    <source>
        <dbReference type="Proteomes" id="UP000738349"/>
    </source>
</evidence>
<dbReference type="OrthoDB" id="5326346at2759"/>
<evidence type="ECO:0008006" key="4">
    <source>
        <dbReference type="Google" id="ProtNLM"/>
    </source>
</evidence>
<organism evidence="2 3">
    <name type="scientific">Dactylonectria macrodidyma</name>
    <dbReference type="NCBI Taxonomy" id="307937"/>
    <lineage>
        <taxon>Eukaryota</taxon>
        <taxon>Fungi</taxon>
        <taxon>Dikarya</taxon>
        <taxon>Ascomycota</taxon>
        <taxon>Pezizomycotina</taxon>
        <taxon>Sordariomycetes</taxon>
        <taxon>Hypocreomycetidae</taxon>
        <taxon>Hypocreales</taxon>
        <taxon>Nectriaceae</taxon>
        <taxon>Dactylonectria</taxon>
    </lineage>
</organism>
<reference evidence="2" key="1">
    <citation type="journal article" date="2021" name="Nat. Commun.">
        <title>Genetic determinants of endophytism in the Arabidopsis root mycobiome.</title>
        <authorList>
            <person name="Mesny F."/>
            <person name="Miyauchi S."/>
            <person name="Thiergart T."/>
            <person name="Pickel B."/>
            <person name="Atanasova L."/>
            <person name="Karlsson M."/>
            <person name="Huettel B."/>
            <person name="Barry K.W."/>
            <person name="Haridas S."/>
            <person name="Chen C."/>
            <person name="Bauer D."/>
            <person name="Andreopoulos W."/>
            <person name="Pangilinan J."/>
            <person name="LaButti K."/>
            <person name="Riley R."/>
            <person name="Lipzen A."/>
            <person name="Clum A."/>
            <person name="Drula E."/>
            <person name="Henrissat B."/>
            <person name="Kohler A."/>
            <person name="Grigoriev I.V."/>
            <person name="Martin F.M."/>
            <person name="Hacquard S."/>
        </authorList>
    </citation>
    <scope>NUCLEOTIDE SEQUENCE</scope>
    <source>
        <strain evidence="2">MPI-CAGE-AT-0147</strain>
    </source>
</reference>
<comment type="caution">
    <text evidence="2">The sequence shown here is derived from an EMBL/GenBank/DDBJ whole genome shotgun (WGS) entry which is preliminary data.</text>
</comment>